<evidence type="ECO:0000313" key="3">
    <source>
        <dbReference type="Proteomes" id="UP000196694"/>
    </source>
</evidence>
<dbReference type="Pfam" id="PF01402">
    <property type="entry name" value="RHH_1"/>
    <property type="match status" value="1"/>
</dbReference>
<name>A0A211YP52_9CREN</name>
<dbReference type="InterPro" id="IPR010985">
    <property type="entry name" value="Ribbon_hlx_hlx"/>
</dbReference>
<dbReference type="Gene3D" id="1.10.1220.10">
    <property type="entry name" value="Met repressor-like"/>
    <property type="match status" value="1"/>
</dbReference>
<dbReference type="GO" id="GO:0006355">
    <property type="term" value="P:regulation of DNA-templated transcription"/>
    <property type="evidence" value="ECO:0007669"/>
    <property type="project" value="InterPro"/>
</dbReference>
<organism evidence="2 3">
    <name type="scientific">Pyrodictium delaneyi</name>
    <dbReference type="NCBI Taxonomy" id="1273541"/>
    <lineage>
        <taxon>Archaea</taxon>
        <taxon>Thermoproteota</taxon>
        <taxon>Thermoprotei</taxon>
        <taxon>Desulfurococcales</taxon>
        <taxon>Pyrodictiaceae</taxon>
        <taxon>Pyrodictium</taxon>
    </lineage>
</organism>
<keyword evidence="3" id="KW-1185">Reference proteome</keyword>
<proteinExistence type="predicted"/>
<gene>
    <name evidence="2" type="ORF">Pdsh_02925</name>
</gene>
<comment type="caution">
    <text evidence="2">The sequence shown here is derived from an EMBL/GenBank/DDBJ whole genome shotgun (WGS) entry which is preliminary data.</text>
</comment>
<dbReference type="AlphaFoldDB" id="A0A211YP52"/>
<protein>
    <submittedName>
        <fullName evidence="2">Ribbon-helix-helix protein, CopG family</fullName>
    </submittedName>
</protein>
<dbReference type="Proteomes" id="UP000196694">
    <property type="component" value="Unassembled WGS sequence"/>
</dbReference>
<dbReference type="SUPFAM" id="SSF47598">
    <property type="entry name" value="Ribbon-helix-helix"/>
    <property type="match status" value="1"/>
</dbReference>
<dbReference type="InterPro" id="IPR013321">
    <property type="entry name" value="Arc_rbn_hlx_hlx"/>
</dbReference>
<dbReference type="EMBL" id="NCQP01000002">
    <property type="protein sequence ID" value="OWJ54704.1"/>
    <property type="molecule type" value="Genomic_DNA"/>
</dbReference>
<evidence type="ECO:0000313" key="2">
    <source>
        <dbReference type="EMBL" id="OWJ54704.1"/>
    </source>
</evidence>
<accession>A0A211YP52</accession>
<evidence type="ECO:0000259" key="1">
    <source>
        <dbReference type="Pfam" id="PF01402"/>
    </source>
</evidence>
<sequence length="65" mass="7537">MRGVPRPKIGRRVTVSLPPELYEKIENYRKKEHLTEMSEAIRRLLYKAIEIEEERARAVAAATTA</sequence>
<dbReference type="InterPro" id="IPR002145">
    <property type="entry name" value="CopG"/>
</dbReference>
<feature type="domain" description="Ribbon-helix-helix protein CopG" evidence="1">
    <location>
        <begin position="11"/>
        <end position="50"/>
    </location>
</feature>
<reference evidence="2 3" key="1">
    <citation type="submission" date="2017-05" db="EMBL/GenBank/DDBJ databases">
        <title>The draft genome of the hyperthermophilic archaeon 'Pyrodictium delaneyi strain Hulk', an iron and nitrate reducer, reveals the capacity for sulfate reduction.</title>
        <authorList>
            <person name="Demey L.M."/>
            <person name="Miller C."/>
            <person name="Manzella M."/>
            <person name="Reguera G."/>
            <person name="Kashefi K."/>
        </authorList>
    </citation>
    <scope>NUCLEOTIDE SEQUENCE [LARGE SCALE GENOMIC DNA]</scope>
    <source>
        <strain evidence="2 3">Hulk</strain>
    </source>
</reference>